<proteinExistence type="predicted"/>
<comment type="caution">
    <text evidence="1">The sequence shown here is derived from an EMBL/GenBank/DDBJ whole genome shotgun (WGS) entry which is preliminary data.</text>
</comment>
<evidence type="ECO:0000313" key="1">
    <source>
        <dbReference type="EMBL" id="CAG8537195.1"/>
    </source>
</evidence>
<sequence>GPIGVEKTIFGKILSKYLEARGSTVFYPKEASIKVFKELELVYETDEKDVDYVILDCSSLEINIFSNTNIENEKLRKYFEKKYLKSILKITMKQKIFKKNYDQYEQDFNDIYPEHILFENTFNLCEKCCKKKKYSKASCEFSNSKVLKKLI</sequence>
<accession>A0ACA9LRN8</accession>
<organism evidence="1 2">
    <name type="scientific">Racocetra persica</name>
    <dbReference type="NCBI Taxonomy" id="160502"/>
    <lineage>
        <taxon>Eukaryota</taxon>
        <taxon>Fungi</taxon>
        <taxon>Fungi incertae sedis</taxon>
        <taxon>Mucoromycota</taxon>
        <taxon>Glomeromycotina</taxon>
        <taxon>Glomeromycetes</taxon>
        <taxon>Diversisporales</taxon>
        <taxon>Gigasporaceae</taxon>
        <taxon>Racocetra</taxon>
    </lineage>
</organism>
<feature type="non-terminal residue" evidence="1">
    <location>
        <position position="1"/>
    </location>
</feature>
<name>A0ACA9LRN8_9GLOM</name>
<reference evidence="1" key="1">
    <citation type="submission" date="2021-06" db="EMBL/GenBank/DDBJ databases">
        <authorList>
            <person name="Kallberg Y."/>
            <person name="Tangrot J."/>
            <person name="Rosling A."/>
        </authorList>
    </citation>
    <scope>NUCLEOTIDE SEQUENCE</scope>
    <source>
        <strain evidence="1">MA461A</strain>
    </source>
</reference>
<dbReference type="Proteomes" id="UP000789920">
    <property type="component" value="Unassembled WGS sequence"/>
</dbReference>
<keyword evidence="2" id="KW-1185">Reference proteome</keyword>
<evidence type="ECO:0000313" key="2">
    <source>
        <dbReference type="Proteomes" id="UP000789920"/>
    </source>
</evidence>
<gene>
    <name evidence="1" type="ORF">RPERSI_LOCUS3394</name>
</gene>
<protein>
    <submittedName>
        <fullName evidence="1">15884_t:CDS:1</fullName>
    </submittedName>
</protein>
<dbReference type="EMBL" id="CAJVQC010004184">
    <property type="protein sequence ID" value="CAG8537195.1"/>
    <property type="molecule type" value="Genomic_DNA"/>
</dbReference>